<keyword evidence="1" id="KW-0812">Transmembrane</keyword>
<name>A0A1G4G8L5_9BACT</name>
<dbReference type="Proteomes" id="UP000178485">
    <property type="component" value="Chromosome i"/>
</dbReference>
<keyword evidence="1" id="KW-1133">Transmembrane helix</keyword>
<keyword evidence="2" id="KW-0240">DNA-directed RNA polymerase</keyword>
<dbReference type="EMBL" id="LT608328">
    <property type="protein sequence ID" value="SCM58887.1"/>
    <property type="molecule type" value="Genomic_DNA"/>
</dbReference>
<gene>
    <name evidence="2" type="ORF">ING2E5A_2071</name>
</gene>
<organism evidence="2 3">
    <name type="scientific">Petrimonas mucosa</name>
    <dbReference type="NCBI Taxonomy" id="1642646"/>
    <lineage>
        <taxon>Bacteria</taxon>
        <taxon>Pseudomonadati</taxon>
        <taxon>Bacteroidota</taxon>
        <taxon>Bacteroidia</taxon>
        <taxon>Bacteroidales</taxon>
        <taxon>Dysgonomonadaceae</taxon>
        <taxon>Petrimonas</taxon>
    </lineage>
</organism>
<dbReference type="STRING" id="1642646.ING2E5A_2071"/>
<sequence length="1108" mass="129195">MEYVNEIIKFSQTYPSSIWVSLIAFSATIIFLIVRLIRKRNLHKSKGKRDTFDVTSIEIKNPEISNFTNSNIQEDINDCGRNNKSRTETGQTPFVKEENINEKTQIDVNDQIEYDNSVTINTLLNEPESNNGTENIEVEINPHIISNEKIAEDDQLWTIPQKRRIPCKDVQKNDISELLQKIDRIFAENKLLGNYDFTEDEYSALLENVGLLCSSLLSYGNVFEENYHKLIFATLVEIAKRWKDFDNKDDTEENSRFWDYISKHLINEDYINQKLYQAFTDVISQLGRKHLIPIVLTGKKYYSTLMMHSFAPKNSIFSFYDLCYNIFKNDLDFGFTNDDEWQCERFASEIANFLGHGYREDKKVTIGSSVYSIKIGLRSFALNEDLFIDFVEFIKDTLFHINKLFYKEPINEDTRLKHYIVEWWKNKSESEKVSGDTNRKRRVPTVSKGDIVAKYIRDDSSVFIYIPSIRLDDDNSIVSLKVFVNGEQIRSEEIKTKRGELVVATKQIELELNDLLKYSDAINLRVEIKENHKIIFDSERNKATSLHREFILFEGEKEVLSQINKPNNYFVYSKDIDALKSVPNELTTYGTNLYNIYPKAGESLSGEIKQVFFVDKTKTASIGKTPCLIGEVQNVEWFFDDISCMVYSGGVKLLIPENTNLKALELRIDDKAHKLHELGFERIESGCYHFGLKVMGLIPENNPTEIILYSYEKELTILRETLIVMPNLKIQFNHPFYYGDIERKLTVYNGDEDIVLTWSKQDNEIKCPINDGMLVIKIAYLRWRINNNDWHNEPINRKLWYKDFLANGDILEIDNPNENDDITILGKVNGESFEIIKNQNGKFEIGRAIYANEGITDISVCIVYGKEIFEIFTVSTKEHFIANPLSYIDGKVLWNVEDTFIGDKNNEFFLIIKSPDNNFRSKIDCKTCEIRNLHEDICKIQVKIKDKNIFSKAENYQLIFEGELLIGSPDKLRFKYKKIRLLSANCFNSKKSEWIPFIPNYFIDKLQYLEDSETIYYIGRLHVIDQNGNTRVLNTMINEKGTYDIINPVRIELRDNNTLWLAAGLEGREINIGNLFCDKLRKGICNIQKQDNRYDEIILYKFKEEEDV</sequence>
<dbReference type="RefSeq" id="WP_071137279.1">
    <property type="nucleotide sequence ID" value="NZ_LT608328.1"/>
</dbReference>
<evidence type="ECO:0000256" key="1">
    <source>
        <dbReference type="SAM" id="Phobius"/>
    </source>
</evidence>
<dbReference type="KEGG" id="pmuc:ING2E5A_2071"/>
<keyword evidence="3" id="KW-1185">Reference proteome</keyword>
<feature type="transmembrane region" description="Helical" evidence="1">
    <location>
        <begin position="18"/>
        <end position="37"/>
    </location>
</feature>
<keyword evidence="1" id="KW-0472">Membrane</keyword>
<accession>A0A1G4G8L5</accession>
<evidence type="ECO:0000313" key="2">
    <source>
        <dbReference type="EMBL" id="SCM58887.1"/>
    </source>
</evidence>
<dbReference type="GO" id="GO:0000428">
    <property type="term" value="C:DNA-directed RNA polymerase complex"/>
    <property type="evidence" value="ECO:0007669"/>
    <property type="project" value="UniProtKB-KW"/>
</dbReference>
<dbReference type="AlphaFoldDB" id="A0A1G4G8L5"/>
<proteinExistence type="predicted"/>
<keyword evidence="2" id="KW-0804">Transcription</keyword>
<evidence type="ECO:0000313" key="3">
    <source>
        <dbReference type="Proteomes" id="UP000178485"/>
    </source>
</evidence>
<protein>
    <submittedName>
        <fullName evidence="2">DNA-directed RNA polymerase alpha subunit/40 kD subunit</fullName>
    </submittedName>
</protein>
<reference evidence="2 3" key="1">
    <citation type="submission" date="2016-08" db="EMBL/GenBank/DDBJ databases">
        <authorList>
            <person name="Seilhamer J.J."/>
        </authorList>
    </citation>
    <scope>NUCLEOTIDE SEQUENCE [LARGE SCALE GENOMIC DNA]</scope>
    <source>
        <strain evidence="2">ING2-E5A</strain>
    </source>
</reference>